<keyword evidence="4 6" id="KW-1133">Transmembrane helix</keyword>
<comment type="similarity">
    <text evidence="2 6">Belongs to the 4-toluene sulfonate uptake permease (TSUP) (TC 2.A.102) family.</text>
</comment>
<evidence type="ECO:0000256" key="6">
    <source>
        <dbReference type="RuleBase" id="RU363041"/>
    </source>
</evidence>
<evidence type="ECO:0000256" key="4">
    <source>
        <dbReference type="ARBA" id="ARBA00022989"/>
    </source>
</evidence>
<dbReference type="PANTHER" id="PTHR43701">
    <property type="entry name" value="MEMBRANE TRANSPORTER PROTEIN MJ0441-RELATED"/>
    <property type="match status" value="1"/>
</dbReference>
<comment type="subcellular location">
    <subcellularLocation>
        <location evidence="6">Cell membrane</location>
        <topology evidence="6">Multi-pass membrane protein</topology>
    </subcellularLocation>
    <subcellularLocation>
        <location evidence="1">Membrane</location>
        <topology evidence="1">Multi-pass membrane protein</topology>
    </subcellularLocation>
</comment>
<evidence type="ECO:0000256" key="2">
    <source>
        <dbReference type="ARBA" id="ARBA00009142"/>
    </source>
</evidence>
<dbReference type="EMBL" id="CYZE01000011">
    <property type="protein sequence ID" value="CUO77318.1"/>
    <property type="molecule type" value="Genomic_DNA"/>
</dbReference>
<dbReference type="InterPro" id="IPR051598">
    <property type="entry name" value="TSUP/Inactive_protease-like"/>
</dbReference>
<evidence type="ECO:0000256" key="5">
    <source>
        <dbReference type="ARBA" id="ARBA00023136"/>
    </source>
</evidence>
<dbReference type="Pfam" id="PF01925">
    <property type="entry name" value="TauE"/>
    <property type="match status" value="1"/>
</dbReference>
<dbReference type="InterPro" id="IPR002781">
    <property type="entry name" value="TM_pro_TauE-like"/>
</dbReference>
<dbReference type="PANTHER" id="PTHR43701:SF2">
    <property type="entry name" value="MEMBRANE TRANSPORTER PROTEIN YJNA-RELATED"/>
    <property type="match status" value="1"/>
</dbReference>
<feature type="transmembrane region" description="Helical" evidence="6">
    <location>
        <begin position="146"/>
        <end position="171"/>
    </location>
</feature>
<feature type="transmembrane region" description="Helical" evidence="6">
    <location>
        <begin position="183"/>
        <end position="205"/>
    </location>
</feature>
<feature type="transmembrane region" description="Helical" evidence="6">
    <location>
        <begin position="38"/>
        <end position="58"/>
    </location>
</feature>
<evidence type="ECO:0000313" key="8">
    <source>
        <dbReference type="Proteomes" id="UP000095651"/>
    </source>
</evidence>
<evidence type="ECO:0000313" key="7">
    <source>
        <dbReference type="EMBL" id="CUO77318.1"/>
    </source>
</evidence>
<feature type="transmembrane region" description="Helical" evidence="6">
    <location>
        <begin position="97"/>
        <end position="114"/>
    </location>
</feature>
<evidence type="ECO:0000256" key="3">
    <source>
        <dbReference type="ARBA" id="ARBA00022692"/>
    </source>
</evidence>
<dbReference type="GO" id="GO:0005886">
    <property type="term" value="C:plasma membrane"/>
    <property type="evidence" value="ECO:0007669"/>
    <property type="project" value="UniProtKB-SubCell"/>
</dbReference>
<feature type="transmembrane region" description="Helical" evidence="6">
    <location>
        <begin position="211"/>
        <end position="229"/>
    </location>
</feature>
<feature type="transmembrane region" description="Helical" evidence="6">
    <location>
        <begin position="70"/>
        <end position="90"/>
    </location>
</feature>
<keyword evidence="3 6" id="KW-0812">Transmembrane</keyword>
<protein>
    <recommendedName>
        <fullName evidence="6">Probable membrane transporter protein</fullName>
    </recommendedName>
</protein>
<keyword evidence="5 6" id="KW-0472">Membrane</keyword>
<accession>A0A174HVZ5</accession>
<sequence length="262" mass="27104">MLPVIAVMNLIVGTLVGVSGIAGFLLPIVFTGYLGMDLSLSLALSFISFLTSGIIGSYRYQRQGQMDLKFGVLVGIGSIAGAVLGVKLNFMIPLTTAKMFLYLVVLASGLSILVKKDKPEAASSDDSSAALPSGSPVYTGLLGNKLFVLLFGFITGAICALSGAGGPILVMPILVTLGMPVRTAVGVSLFDSIFIALPACVGYLSNCPKEGLLVLCLISFVCQAIGVFFGAGQAGRINVRVLKKGVAVFSIVIAVYMIIGLI</sequence>
<dbReference type="AlphaFoldDB" id="A0A174HVZ5"/>
<feature type="transmembrane region" description="Helical" evidence="6">
    <location>
        <begin position="241"/>
        <end position="259"/>
    </location>
</feature>
<dbReference type="RefSeq" id="WP_055657722.1">
    <property type="nucleotide sequence ID" value="NZ_CABIXC010000011.1"/>
</dbReference>
<evidence type="ECO:0000256" key="1">
    <source>
        <dbReference type="ARBA" id="ARBA00004141"/>
    </source>
</evidence>
<feature type="transmembrane region" description="Helical" evidence="6">
    <location>
        <begin position="6"/>
        <end position="26"/>
    </location>
</feature>
<proteinExistence type="inferred from homology"/>
<dbReference type="Proteomes" id="UP000095651">
    <property type="component" value="Unassembled WGS sequence"/>
</dbReference>
<gene>
    <name evidence="7" type="ORF">ERS852407_03917</name>
</gene>
<reference evidence="7 8" key="1">
    <citation type="submission" date="2015-09" db="EMBL/GenBank/DDBJ databases">
        <authorList>
            <consortium name="Pathogen Informatics"/>
        </authorList>
    </citation>
    <scope>NUCLEOTIDE SEQUENCE [LARGE SCALE GENOMIC DNA]</scope>
    <source>
        <strain evidence="7 8">2789STDY5608850</strain>
    </source>
</reference>
<organism evidence="7 8">
    <name type="scientific">Hungatella hathewayi</name>
    <dbReference type="NCBI Taxonomy" id="154046"/>
    <lineage>
        <taxon>Bacteria</taxon>
        <taxon>Bacillati</taxon>
        <taxon>Bacillota</taxon>
        <taxon>Clostridia</taxon>
        <taxon>Lachnospirales</taxon>
        <taxon>Lachnospiraceae</taxon>
        <taxon>Hungatella</taxon>
    </lineage>
</organism>
<name>A0A174HVZ5_9FIRM</name>
<keyword evidence="6" id="KW-1003">Cell membrane</keyword>